<feature type="transmembrane region" description="Helical" evidence="1">
    <location>
        <begin position="53"/>
        <end position="74"/>
    </location>
</feature>
<accession>A0ABV8IXM3</accession>
<evidence type="ECO:0000313" key="2">
    <source>
        <dbReference type="EMBL" id="MFC4068476.1"/>
    </source>
</evidence>
<evidence type="ECO:0000256" key="1">
    <source>
        <dbReference type="SAM" id="Phobius"/>
    </source>
</evidence>
<dbReference type="InterPro" id="IPR009339">
    <property type="entry name" value="DUF998"/>
</dbReference>
<reference evidence="3" key="1">
    <citation type="journal article" date="2019" name="Int. J. Syst. Evol. Microbiol.">
        <title>The Global Catalogue of Microorganisms (GCM) 10K type strain sequencing project: providing services to taxonomists for standard genome sequencing and annotation.</title>
        <authorList>
            <consortium name="The Broad Institute Genomics Platform"/>
            <consortium name="The Broad Institute Genome Sequencing Center for Infectious Disease"/>
            <person name="Wu L."/>
            <person name="Ma J."/>
        </authorList>
    </citation>
    <scope>NUCLEOTIDE SEQUENCE [LARGE SCALE GENOMIC DNA]</scope>
    <source>
        <strain evidence="3">TBRC 5832</strain>
    </source>
</reference>
<feature type="transmembrane region" description="Helical" evidence="1">
    <location>
        <begin position="110"/>
        <end position="129"/>
    </location>
</feature>
<protein>
    <submittedName>
        <fullName evidence="2">DUF998 domain-containing protein</fullName>
    </submittedName>
</protein>
<dbReference type="Proteomes" id="UP001595867">
    <property type="component" value="Unassembled WGS sequence"/>
</dbReference>
<proteinExistence type="predicted"/>
<evidence type="ECO:0000313" key="3">
    <source>
        <dbReference type="Proteomes" id="UP001595867"/>
    </source>
</evidence>
<keyword evidence="3" id="KW-1185">Reference proteome</keyword>
<keyword evidence="1" id="KW-0812">Transmembrane</keyword>
<name>A0ABV8IXM3_9ACTN</name>
<sequence length="202" mass="20849">MVAAPLFVLVNVVVGLAWADPGFSWAFHNVSDLGNVGCGVWDESRPRYVCSPWHVAMNVGLVVTAVLLLAGLMLTRELGAVGKGAWWLMALGAGGLGLAGVFPADVNENWHVYGAVLVFVCGNAGLVLAGRRIPGWAGWATSGLGVAGLVATVLFMRQDGLGVGVGAVERVAVFPLMVWACVAGSRLLGSRRGAGVRTIAGL</sequence>
<dbReference type="EMBL" id="JBHSBL010000019">
    <property type="protein sequence ID" value="MFC4068476.1"/>
    <property type="molecule type" value="Genomic_DNA"/>
</dbReference>
<dbReference type="RefSeq" id="WP_378069373.1">
    <property type="nucleotide sequence ID" value="NZ_JBHSBL010000019.1"/>
</dbReference>
<feature type="transmembrane region" description="Helical" evidence="1">
    <location>
        <begin position="161"/>
        <end position="182"/>
    </location>
</feature>
<keyword evidence="1" id="KW-1133">Transmembrane helix</keyword>
<feature type="transmembrane region" description="Helical" evidence="1">
    <location>
        <begin position="136"/>
        <end position="155"/>
    </location>
</feature>
<comment type="caution">
    <text evidence="2">The sequence shown here is derived from an EMBL/GenBank/DDBJ whole genome shotgun (WGS) entry which is preliminary data.</text>
</comment>
<organism evidence="2 3">
    <name type="scientific">Actinoplanes subglobosus</name>
    <dbReference type="NCBI Taxonomy" id="1547892"/>
    <lineage>
        <taxon>Bacteria</taxon>
        <taxon>Bacillati</taxon>
        <taxon>Actinomycetota</taxon>
        <taxon>Actinomycetes</taxon>
        <taxon>Micromonosporales</taxon>
        <taxon>Micromonosporaceae</taxon>
        <taxon>Actinoplanes</taxon>
    </lineage>
</organism>
<gene>
    <name evidence="2" type="ORF">ACFO0C_26405</name>
</gene>
<dbReference type="Pfam" id="PF06197">
    <property type="entry name" value="DUF998"/>
    <property type="match status" value="1"/>
</dbReference>
<feature type="transmembrane region" description="Helical" evidence="1">
    <location>
        <begin position="86"/>
        <end position="104"/>
    </location>
</feature>
<keyword evidence="1" id="KW-0472">Membrane</keyword>